<dbReference type="InterPro" id="IPR051681">
    <property type="entry name" value="Ser/Thr_Kinases-Pseudokinases"/>
</dbReference>
<accession>A0A0C3RWY4</accession>
<feature type="domain" description="Protein kinase" evidence="1">
    <location>
        <begin position="1"/>
        <end position="349"/>
    </location>
</feature>
<organism evidence="2 3">
    <name type="scientific">Phlebiopsis gigantea (strain 11061_1 CR5-6)</name>
    <name type="common">White-rot fungus</name>
    <name type="synonym">Peniophora gigantea</name>
    <dbReference type="NCBI Taxonomy" id="745531"/>
    <lineage>
        <taxon>Eukaryota</taxon>
        <taxon>Fungi</taxon>
        <taxon>Dikarya</taxon>
        <taxon>Basidiomycota</taxon>
        <taxon>Agaricomycotina</taxon>
        <taxon>Agaricomycetes</taxon>
        <taxon>Polyporales</taxon>
        <taxon>Phanerochaetaceae</taxon>
        <taxon>Phlebiopsis</taxon>
    </lineage>
</organism>
<dbReference type="SUPFAM" id="SSF56112">
    <property type="entry name" value="Protein kinase-like (PK-like)"/>
    <property type="match status" value="1"/>
</dbReference>
<proteinExistence type="predicted"/>
<dbReference type="PROSITE" id="PS50011">
    <property type="entry name" value="PROTEIN_KINASE_DOM"/>
    <property type="match status" value="1"/>
</dbReference>
<dbReference type="GO" id="GO:0005524">
    <property type="term" value="F:ATP binding"/>
    <property type="evidence" value="ECO:0007669"/>
    <property type="project" value="InterPro"/>
</dbReference>
<evidence type="ECO:0000259" key="1">
    <source>
        <dbReference type="PROSITE" id="PS50011"/>
    </source>
</evidence>
<keyword evidence="3" id="KW-1185">Reference proteome</keyword>
<dbReference type="STRING" id="745531.A0A0C3RWY4"/>
<protein>
    <recommendedName>
        <fullName evidence="1">Protein kinase domain-containing protein</fullName>
    </recommendedName>
</protein>
<dbReference type="InterPro" id="IPR011009">
    <property type="entry name" value="Kinase-like_dom_sf"/>
</dbReference>
<name>A0A0C3RWY4_PHLG1</name>
<dbReference type="EMBL" id="KN840522">
    <property type="protein sequence ID" value="KIP06231.1"/>
    <property type="molecule type" value="Genomic_DNA"/>
</dbReference>
<gene>
    <name evidence="2" type="ORF">PHLGIDRAFT_119111</name>
</gene>
<dbReference type="GO" id="GO:0004674">
    <property type="term" value="F:protein serine/threonine kinase activity"/>
    <property type="evidence" value="ECO:0007669"/>
    <property type="project" value="TreeGrafter"/>
</dbReference>
<evidence type="ECO:0000313" key="3">
    <source>
        <dbReference type="Proteomes" id="UP000053257"/>
    </source>
</evidence>
<sequence length="354" mass="39587">MVVSQQHLKGCPGVVNESLSVAQLALERYQAPLWRALLLDDYGIVLLLKPFSIFCSQSRFERVMQVSLQPQILVDLLYSMHLDWNEHGHLVQDKTWLDDCHIQLRRIIVRLCEALVTLPSKLWIQGVHITGTEGRQPIEPHGRGSFASVYRGTWITGDRCPAAIKAFNRFEFFKEEEFPHGEKHYLQAAEIAQTLADLHAQHIMHGDLHPGNVLVDSTGSVKITDFGLANFSDASAGSVSLARSGNARYKAPEIHEAGRNDEDIIHTEASDVFALAMLVWKIVSGVDPFPGTRNSAAIAFAIIARKIPERSDAKNDISDPLWDILRECWGFAPETRPRSADVAARLRTLTMIPQ</sequence>
<dbReference type="PANTHER" id="PTHR44329">
    <property type="entry name" value="SERINE/THREONINE-PROTEIN KINASE TNNI3K-RELATED"/>
    <property type="match status" value="1"/>
</dbReference>
<dbReference type="InterPro" id="IPR000719">
    <property type="entry name" value="Prot_kinase_dom"/>
</dbReference>
<reference evidence="2 3" key="1">
    <citation type="journal article" date="2014" name="PLoS Genet.">
        <title>Analysis of the Phlebiopsis gigantea genome, transcriptome and secretome provides insight into its pioneer colonization strategies of wood.</title>
        <authorList>
            <person name="Hori C."/>
            <person name="Ishida T."/>
            <person name="Igarashi K."/>
            <person name="Samejima M."/>
            <person name="Suzuki H."/>
            <person name="Master E."/>
            <person name="Ferreira P."/>
            <person name="Ruiz-Duenas F.J."/>
            <person name="Held B."/>
            <person name="Canessa P."/>
            <person name="Larrondo L.F."/>
            <person name="Schmoll M."/>
            <person name="Druzhinina I.S."/>
            <person name="Kubicek C.P."/>
            <person name="Gaskell J.A."/>
            <person name="Kersten P."/>
            <person name="St John F."/>
            <person name="Glasner J."/>
            <person name="Sabat G."/>
            <person name="Splinter BonDurant S."/>
            <person name="Syed K."/>
            <person name="Yadav J."/>
            <person name="Mgbeahuruike A.C."/>
            <person name="Kovalchuk A."/>
            <person name="Asiegbu F.O."/>
            <person name="Lackner G."/>
            <person name="Hoffmeister D."/>
            <person name="Rencoret J."/>
            <person name="Gutierrez A."/>
            <person name="Sun H."/>
            <person name="Lindquist E."/>
            <person name="Barry K."/>
            <person name="Riley R."/>
            <person name="Grigoriev I.V."/>
            <person name="Henrissat B."/>
            <person name="Kues U."/>
            <person name="Berka R.M."/>
            <person name="Martinez A.T."/>
            <person name="Covert S.F."/>
            <person name="Blanchette R.A."/>
            <person name="Cullen D."/>
        </authorList>
    </citation>
    <scope>NUCLEOTIDE SEQUENCE [LARGE SCALE GENOMIC DNA]</scope>
    <source>
        <strain evidence="2 3">11061_1 CR5-6</strain>
    </source>
</reference>
<dbReference type="Pfam" id="PF00069">
    <property type="entry name" value="Pkinase"/>
    <property type="match status" value="1"/>
</dbReference>
<dbReference type="AlphaFoldDB" id="A0A0C3RWY4"/>
<dbReference type="Gene3D" id="1.10.510.10">
    <property type="entry name" value="Transferase(Phosphotransferase) domain 1"/>
    <property type="match status" value="1"/>
</dbReference>
<dbReference type="HOGENOM" id="CLU_783272_0_0_1"/>
<dbReference type="OrthoDB" id="4062651at2759"/>
<evidence type="ECO:0000313" key="2">
    <source>
        <dbReference type="EMBL" id="KIP06231.1"/>
    </source>
</evidence>
<dbReference type="Proteomes" id="UP000053257">
    <property type="component" value="Unassembled WGS sequence"/>
</dbReference>